<dbReference type="InterPro" id="IPR000719">
    <property type="entry name" value="Prot_kinase_dom"/>
</dbReference>
<dbReference type="InterPro" id="IPR001245">
    <property type="entry name" value="Ser-Thr/Tyr_kinase_cat_dom"/>
</dbReference>
<dbReference type="Pfam" id="PF07714">
    <property type="entry name" value="PK_Tyr_Ser-Thr"/>
    <property type="match status" value="2"/>
</dbReference>
<sequence length="251" mass="28273">MTAARPGGGYAVAVKRLRKKGTQGDNEWLNELKFLARLNHPNVVKLIGYCSEREHRILVYEYMIGGSLEAHLLKDDDTELNWRRRINIALGKAKGLNFLHTLGRPVIHRDVKASNVLLDAEFLSLVTGHLTLKTDVYSFGVVLLEIFSGNCAAKKYSNGLEGNLVQWAKPYLSNKLDIRSVIDKRIGENFPGEGAQEFARIILQCLSTDPTGRPEMREVVANLERLEKICERRSNHNKPITNFHGTKGCHI</sequence>
<dbReference type="AlphaFoldDB" id="A0A7N2R1X0"/>
<dbReference type="Proteomes" id="UP000594261">
    <property type="component" value="Chromosome 3"/>
</dbReference>
<feature type="domain" description="Protein kinase" evidence="3">
    <location>
        <begin position="1"/>
        <end position="226"/>
    </location>
</feature>
<dbReference type="InterPro" id="IPR050823">
    <property type="entry name" value="Plant_Ser_Thr_Prot_Kinase"/>
</dbReference>
<evidence type="ECO:0000256" key="2">
    <source>
        <dbReference type="ARBA" id="ARBA00022475"/>
    </source>
</evidence>
<accession>A0A7N2R1X0</accession>
<dbReference type="PANTHER" id="PTHR45621">
    <property type="entry name" value="OS01G0588500 PROTEIN-RELATED"/>
    <property type="match status" value="1"/>
</dbReference>
<dbReference type="PROSITE" id="PS50011">
    <property type="entry name" value="PROTEIN_KINASE_DOM"/>
    <property type="match status" value="1"/>
</dbReference>
<dbReference type="GO" id="GO:0005524">
    <property type="term" value="F:ATP binding"/>
    <property type="evidence" value="ECO:0007669"/>
    <property type="project" value="InterPro"/>
</dbReference>
<reference evidence="4" key="2">
    <citation type="submission" date="2021-01" db="UniProtKB">
        <authorList>
            <consortium name="EnsemblPlants"/>
        </authorList>
    </citation>
    <scope>IDENTIFICATION</scope>
</reference>
<dbReference type="SMART" id="SM00220">
    <property type="entry name" value="S_TKc"/>
    <property type="match status" value="1"/>
</dbReference>
<evidence type="ECO:0000313" key="5">
    <source>
        <dbReference type="Proteomes" id="UP000594261"/>
    </source>
</evidence>
<evidence type="ECO:0000259" key="3">
    <source>
        <dbReference type="PROSITE" id="PS50011"/>
    </source>
</evidence>
<dbReference type="Gramene" id="QL03p065129:mrna">
    <property type="protein sequence ID" value="QL03p065129:mrna"/>
    <property type="gene ID" value="QL03p065129"/>
</dbReference>
<dbReference type="EnsemblPlants" id="QL03p065129:mrna">
    <property type="protein sequence ID" value="QL03p065129:mrna"/>
    <property type="gene ID" value="QL03p065129"/>
</dbReference>
<dbReference type="PROSITE" id="PS00108">
    <property type="entry name" value="PROTEIN_KINASE_ST"/>
    <property type="match status" value="1"/>
</dbReference>
<dbReference type="Gene3D" id="3.30.200.20">
    <property type="entry name" value="Phosphorylase Kinase, domain 1"/>
    <property type="match status" value="1"/>
</dbReference>
<dbReference type="PIRSF" id="PIRSF000654">
    <property type="entry name" value="Integrin-linked_kinase"/>
    <property type="match status" value="1"/>
</dbReference>
<evidence type="ECO:0000256" key="1">
    <source>
        <dbReference type="ARBA" id="ARBA00004236"/>
    </source>
</evidence>
<evidence type="ECO:0000313" key="4">
    <source>
        <dbReference type="EnsemblPlants" id="QL03p065129:mrna"/>
    </source>
</evidence>
<dbReference type="InterPro" id="IPR011009">
    <property type="entry name" value="Kinase-like_dom_sf"/>
</dbReference>
<proteinExistence type="predicted"/>
<dbReference type="EMBL" id="LRBV02000003">
    <property type="status" value="NOT_ANNOTATED_CDS"/>
    <property type="molecule type" value="Genomic_DNA"/>
</dbReference>
<dbReference type="SUPFAM" id="SSF56112">
    <property type="entry name" value="Protein kinase-like (PK-like)"/>
    <property type="match status" value="1"/>
</dbReference>
<keyword evidence="2" id="KW-0472">Membrane</keyword>
<reference evidence="4 5" key="1">
    <citation type="journal article" date="2016" name="G3 (Bethesda)">
        <title>First Draft Assembly and Annotation of the Genome of a California Endemic Oak Quercus lobata Nee (Fagaceae).</title>
        <authorList>
            <person name="Sork V.L."/>
            <person name="Fitz-Gibbon S.T."/>
            <person name="Puiu D."/>
            <person name="Crepeau M."/>
            <person name="Gugger P.F."/>
            <person name="Sherman R."/>
            <person name="Stevens K."/>
            <person name="Langley C.H."/>
            <person name="Pellegrini M."/>
            <person name="Salzberg S.L."/>
        </authorList>
    </citation>
    <scope>NUCLEOTIDE SEQUENCE [LARGE SCALE GENOMIC DNA]</scope>
    <source>
        <strain evidence="4 5">cv. SW786</strain>
    </source>
</reference>
<dbReference type="GO" id="GO:0005886">
    <property type="term" value="C:plasma membrane"/>
    <property type="evidence" value="ECO:0007669"/>
    <property type="project" value="UniProtKB-SubCell"/>
</dbReference>
<protein>
    <recommendedName>
        <fullName evidence="3">Protein kinase domain-containing protein</fullName>
    </recommendedName>
</protein>
<dbReference type="InterPro" id="IPR008271">
    <property type="entry name" value="Ser/Thr_kinase_AS"/>
</dbReference>
<keyword evidence="5" id="KW-1185">Reference proteome</keyword>
<dbReference type="GO" id="GO:0004672">
    <property type="term" value="F:protein kinase activity"/>
    <property type="evidence" value="ECO:0007669"/>
    <property type="project" value="InterPro"/>
</dbReference>
<comment type="subcellular location">
    <subcellularLocation>
        <location evidence="1">Cell membrane</location>
    </subcellularLocation>
</comment>
<dbReference type="InParanoid" id="A0A7N2R1X0"/>
<organism evidence="4 5">
    <name type="scientific">Quercus lobata</name>
    <name type="common">Valley oak</name>
    <dbReference type="NCBI Taxonomy" id="97700"/>
    <lineage>
        <taxon>Eukaryota</taxon>
        <taxon>Viridiplantae</taxon>
        <taxon>Streptophyta</taxon>
        <taxon>Embryophyta</taxon>
        <taxon>Tracheophyta</taxon>
        <taxon>Spermatophyta</taxon>
        <taxon>Magnoliopsida</taxon>
        <taxon>eudicotyledons</taxon>
        <taxon>Gunneridae</taxon>
        <taxon>Pentapetalae</taxon>
        <taxon>rosids</taxon>
        <taxon>fabids</taxon>
        <taxon>Fagales</taxon>
        <taxon>Fagaceae</taxon>
        <taxon>Quercus</taxon>
    </lineage>
</organism>
<dbReference type="OMA" id="GHEQWEN"/>
<name>A0A7N2R1X0_QUELO</name>
<dbReference type="Gene3D" id="1.10.510.10">
    <property type="entry name" value="Transferase(Phosphotransferase) domain 1"/>
    <property type="match status" value="2"/>
</dbReference>
<keyword evidence="2" id="KW-1003">Cell membrane</keyword>